<dbReference type="PANTHER" id="PTHR37625">
    <property type="entry name" value="OUTER MEMBRANE LIPOPROTEIN-RELATED"/>
    <property type="match status" value="1"/>
</dbReference>
<accession>A0AAN1KP72</accession>
<evidence type="ECO:0000256" key="1">
    <source>
        <dbReference type="SAM" id="SignalP"/>
    </source>
</evidence>
<dbReference type="Pfam" id="PF12790">
    <property type="entry name" value="T6SS-SciN"/>
    <property type="match status" value="1"/>
</dbReference>
<keyword evidence="1" id="KW-0732">Signal</keyword>
<dbReference type="InterPro" id="IPR038706">
    <property type="entry name" value="Type_VI_SciN-like_sf"/>
</dbReference>
<keyword evidence="2" id="KW-0449">Lipoprotein</keyword>
<reference evidence="3" key="1">
    <citation type="submission" date="2016-12" db="EMBL/GenBank/DDBJ databases">
        <title>Comparative genomic analysis reveals the diversity, evolution, and environmental adaptation strategies of the genus Vibrio.</title>
        <authorList>
            <person name="Lin H."/>
            <person name="Wang X."/>
            <person name="Zhang X.-H."/>
        </authorList>
    </citation>
    <scope>NUCLEOTIDE SEQUENCE [LARGE SCALE GENOMIC DNA]</scope>
    <source>
        <strain evidence="3">QT6D1</strain>
    </source>
</reference>
<dbReference type="AlphaFoldDB" id="A0AAN1KP72"/>
<dbReference type="InterPro" id="IPR017734">
    <property type="entry name" value="T6SS_SciN"/>
</dbReference>
<dbReference type="Proteomes" id="UP000197092">
    <property type="component" value="Chromosome 1"/>
</dbReference>
<feature type="signal peptide" evidence="1">
    <location>
        <begin position="1"/>
        <end position="19"/>
    </location>
</feature>
<name>A0AAN1KP72_9VIBR</name>
<dbReference type="PROSITE" id="PS51257">
    <property type="entry name" value="PROKAR_LIPOPROTEIN"/>
    <property type="match status" value="1"/>
</dbReference>
<sequence length="163" mass="17850">MRFSMLSTALFVFSITACSSDPVPVTTAYTMTVNADDTINKYQSDSANPVVVRLYQLASKESFEQSSFITLYNTDLQALGSSLVVKQVLPSVMPDSNQTISLDINKNTQYIAALVEYANYRESNGKAVTAVPTDGESSIALRLSGLNVELDIVAPESSWWQIF</sequence>
<dbReference type="Gene3D" id="2.60.40.4150">
    <property type="entry name" value="Type VI secretion system, lipoprotein SciN"/>
    <property type="match status" value="1"/>
</dbReference>
<organism evidence="2 3">
    <name type="scientific">Vibrio mediterranei</name>
    <dbReference type="NCBI Taxonomy" id="689"/>
    <lineage>
        <taxon>Bacteria</taxon>
        <taxon>Pseudomonadati</taxon>
        <taxon>Pseudomonadota</taxon>
        <taxon>Gammaproteobacteria</taxon>
        <taxon>Vibrionales</taxon>
        <taxon>Vibrionaceae</taxon>
        <taxon>Vibrio</taxon>
    </lineage>
</organism>
<dbReference type="KEGG" id="vsh:BSZ05_15755"/>
<evidence type="ECO:0000313" key="3">
    <source>
        <dbReference type="Proteomes" id="UP000197092"/>
    </source>
</evidence>
<protein>
    <submittedName>
        <fullName evidence="2">Type VI secretion system-associated lipoprotein</fullName>
    </submittedName>
</protein>
<dbReference type="NCBIfam" id="TIGR03352">
    <property type="entry name" value="VI_chp_3"/>
    <property type="match status" value="1"/>
</dbReference>
<gene>
    <name evidence="2" type="ORF">BSZ05_15755</name>
</gene>
<dbReference type="RefSeq" id="WP_088877469.1">
    <property type="nucleotide sequence ID" value="NZ_CP018308.1"/>
</dbReference>
<evidence type="ECO:0000313" key="2">
    <source>
        <dbReference type="EMBL" id="ASI91139.1"/>
    </source>
</evidence>
<dbReference type="EMBL" id="CP018308">
    <property type="protein sequence ID" value="ASI91139.1"/>
    <property type="molecule type" value="Genomic_DNA"/>
</dbReference>
<dbReference type="PANTHER" id="PTHR37625:SF4">
    <property type="entry name" value="OUTER MEMBRANE LIPOPROTEIN"/>
    <property type="match status" value="1"/>
</dbReference>
<feature type="chain" id="PRO_5042969213" evidence="1">
    <location>
        <begin position="20"/>
        <end position="163"/>
    </location>
</feature>
<proteinExistence type="predicted"/>